<feature type="transmembrane region" description="Helical" evidence="8">
    <location>
        <begin position="196"/>
        <end position="217"/>
    </location>
</feature>
<feature type="transmembrane region" description="Helical" evidence="8">
    <location>
        <begin position="287"/>
        <end position="309"/>
    </location>
</feature>
<evidence type="ECO:0000259" key="9">
    <source>
        <dbReference type="PROSITE" id="PS50850"/>
    </source>
</evidence>
<feature type="transmembrane region" description="Helical" evidence="8">
    <location>
        <begin position="353"/>
        <end position="377"/>
    </location>
</feature>
<evidence type="ECO:0000256" key="2">
    <source>
        <dbReference type="ARBA" id="ARBA00010992"/>
    </source>
</evidence>
<organism evidence="10 11">
    <name type="scientific">Aspergillus cavernicola</name>
    <dbReference type="NCBI Taxonomy" id="176166"/>
    <lineage>
        <taxon>Eukaryota</taxon>
        <taxon>Fungi</taxon>
        <taxon>Dikarya</taxon>
        <taxon>Ascomycota</taxon>
        <taxon>Pezizomycotina</taxon>
        <taxon>Eurotiomycetes</taxon>
        <taxon>Eurotiomycetidae</taxon>
        <taxon>Eurotiales</taxon>
        <taxon>Aspergillaceae</taxon>
        <taxon>Aspergillus</taxon>
        <taxon>Aspergillus subgen. Nidulantes</taxon>
    </lineage>
</organism>
<keyword evidence="4 8" id="KW-0812">Transmembrane</keyword>
<feature type="transmembrane region" description="Helical" evidence="8">
    <location>
        <begin position="453"/>
        <end position="472"/>
    </location>
</feature>
<dbReference type="PROSITE" id="PS50850">
    <property type="entry name" value="MFS"/>
    <property type="match status" value="1"/>
</dbReference>
<comment type="similarity">
    <text evidence="2 7">Belongs to the major facilitator superfamily. Sugar transporter (TC 2.A.1.1) family.</text>
</comment>
<evidence type="ECO:0000256" key="3">
    <source>
        <dbReference type="ARBA" id="ARBA00022448"/>
    </source>
</evidence>
<dbReference type="InterPro" id="IPR050360">
    <property type="entry name" value="MFS_Sugar_Transporters"/>
</dbReference>
<dbReference type="InterPro" id="IPR036259">
    <property type="entry name" value="MFS_trans_sf"/>
</dbReference>
<dbReference type="PANTHER" id="PTHR48022:SF64">
    <property type="entry name" value="MAJOR FACILITATOR SUPERFAMILY (MFS) PROFILE DOMAIN-CONTAINING PROTEIN"/>
    <property type="match status" value="1"/>
</dbReference>
<dbReference type="NCBIfam" id="TIGR00879">
    <property type="entry name" value="SP"/>
    <property type="match status" value="1"/>
</dbReference>
<accession>A0ABR4HTJ5</accession>
<feature type="transmembrane region" description="Helical" evidence="8">
    <location>
        <begin position="383"/>
        <end position="402"/>
    </location>
</feature>
<dbReference type="InterPro" id="IPR005829">
    <property type="entry name" value="Sugar_transporter_CS"/>
</dbReference>
<evidence type="ECO:0000256" key="4">
    <source>
        <dbReference type="ARBA" id="ARBA00022692"/>
    </source>
</evidence>
<evidence type="ECO:0000256" key="1">
    <source>
        <dbReference type="ARBA" id="ARBA00004141"/>
    </source>
</evidence>
<evidence type="ECO:0000256" key="5">
    <source>
        <dbReference type="ARBA" id="ARBA00022989"/>
    </source>
</evidence>
<name>A0ABR4HTJ5_9EURO</name>
<sequence length="532" mass="58051">MVANTVVTTSGRDAYSALPNRTNDRWIKDPGLRRLNVGIALMFTSAAANGYDGSLMNGLLTLPLFMEDLGDINSNLLGLIIAGVSLGGTPSFIPASYFADGFGRKKCVALGSAIMVCASIIQAATNGHWAFFGTRLMMGIGLGFAQTAAPPLTTEIAHPRQRGTITAIFQSTWYCGAVLSAVITLATLYLSTSWSWRIPCLMQAFFPLLQLFGLLIVPESPRWLVSKGRREEALEILARYHANGDQTDELVQFEFREICEAIEFENAVAEKSGWASFFSTRGAIHRLIICVLVGFMIQWAGNGIVSYYLAPILNTVGITSSSQQAGINLALQAWNGISAVGGAFATEKYGRRPLWLTSTALMFVFFALVTALSGVFSESHIKAAGSASVAMLFLFFGSYAIAYTPLSIAYPVEILPFHLRAKGLSLCLTVVFAAGFFNQYVNPIAFAALAWKFYFVYVACLAVFFVLIYFLFPETKGRSLEEIAVVFDGPAGQINSGRSLAVRDARLRWSMLRDVWISSYKGRPRGVSHMLK</sequence>
<dbReference type="InterPro" id="IPR003663">
    <property type="entry name" value="Sugar/inositol_transpt"/>
</dbReference>
<feature type="transmembrane region" description="Helical" evidence="8">
    <location>
        <begin position="173"/>
        <end position="190"/>
    </location>
</feature>
<evidence type="ECO:0000313" key="10">
    <source>
        <dbReference type="EMBL" id="KAL2818715.1"/>
    </source>
</evidence>
<dbReference type="InterPro" id="IPR005828">
    <property type="entry name" value="MFS_sugar_transport-like"/>
</dbReference>
<dbReference type="Gene3D" id="1.20.1250.20">
    <property type="entry name" value="MFS general substrate transporter like domains"/>
    <property type="match status" value="1"/>
</dbReference>
<dbReference type="Pfam" id="PF00083">
    <property type="entry name" value="Sugar_tr"/>
    <property type="match status" value="1"/>
</dbReference>
<comment type="caution">
    <text evidence="10">The sequence shown here is derived from an EMBL/GenBank/DDBJ whole genome shotgun (WGS) entry which is preliminary data.</text>
</comment>
<dbReference type="SUPFAM" id="SSF103473">
    <property type="entry name" value="MFS general substrate transporter"/>
    <property type="match status" value="1"/>
</dbReference>
<keyword evidence="5 8" id="KW-1133">Transmembrane helix</keyword>
<keyword evidence="3 7" id="KW-0813">Transport</keyword>
<keyword evidence="6 8" id="KW-0472">Membrane</keyword>
<dbReference type="PROSITE" id="PS00217">
    <property type="entry name" value="SUGAR_TRANSPORT_2"/>
    <property type="match status" value="1"/>
</dbReference>
<gene>
    <name evidence="10" type="ORF">BDW59DRAFT_181846</name>
</gene>
<evidence type="ECO:0000256" key="6">
    <source>
        <dbReference type="ARBA" id="ARBA00023136"/>
    </source>
</evidence>
<keyword evidence="11" id="KW-1185">Reference proteome</keyword>
<evidence type="ECO:0000313" key="11">
    <source>
        <dbReference type="Proteomes" id="UP001610335"/>
    </source>
</evidence>
<evidence type="ECO:0000256" key="8">
    <source>
        <dbReference type="SAM" id="Phobius"/>
    </source>
</evidence>
<protein>
    <submittedName>
        <fullName evidence="10">General substrate transporter</fullName>
    </submittedName>
</protein>
<feature type="transmembrane region" description="Helical" evidence="8">
    <location>
        <begin position="76"/>
        <end position="95"/>
    </location>
</feature>
<proteinExistence type="inferred from homology"/>
<evidence type="ECO:0000256" key="7">
    <source>
        <dbReference type="RuleBase" id="RU003346"/>
    </source>
</evidence>
<feature type="transmembrane region" description="Helical" evidence="8">
    <location>
        <begin position="423"/>
        <end position="441"/>
    </location>
</feature>
<feature type="transmembrane region" description="Helical" evidence="8">
    <location>
        <begin position="107"/>
        <end position="124"/>
    </location>
</feature>
<feature type="domain" description="Major facilitator superfamily (MFS) profile" evidence="9">
    <location>
        <begin position="38"/>
        <end position="476"/>
    </location>
</feature>
<comment type="subcellular location">
    <subcellularLocation>
        <location evidence="1">Membrane</location>
        <topology evidence="1">Multi-pass membrane protein</topology>
    </subcellularLocation>
</comment>
<dbReference type="InterPro" id="IPR020846">
    <property type="entry name" value="MFS_dom"/>
</dbReference>
<feature type="transmembrane region" description="Helical" evidence="8">
    <location>
        <begin position="329"/>
        <end position="346"/>
    </location>
</feature>
<dbReference type="EMBL" id="JBFXLS010000082">
    <property type="protein sequence ID" value="KAL2818715.1"/>
    <property type="molecule type" value="Genomic_DNA"/>
</dbReference>
<reference evidence="10 11" key="1">
    <citation type="submission" date="2024-07" db="EMBL/GenBank/DDBJ databases">
        <title>Section-level genome sequencing and comparative genomics of Aspergillus sections Usti and Cavernicolus.</title>
        <authorList>
            <consortium name="Lawrence Berkeley National Laboratory"/>
            <person name="Nybo J.L."/>
            <person name="Vesth T.C."/>
            <person name="Theobald S."/>
            <person name="Frisvad J.C."/>
            <person name="Larsen T.O."/>
            <person name="Kjaerboelling I."/>
            <person name="Rothschild-Mancinelli K."/>
            <person name="Lyhne E.K."/>
            <person name="Kogle M.E."/>
            <person name="Barry K."/>
            <person name="Clum A."/>
            <person name="Na H."/>
            <person name="Ledsgaard L."/>
            <person name="Lin J."/>
            <person name="Lipzen A."/>
            <person name="Kuo A."/>
            <person name="Riley R."/>
            <person name="Mondo S."/>
            <person name="LaButti K."/>
            <person name="Haridas S."/>
            <person name="Pangalinan J."/>
            <person name="Salamov A.A."/>
            <person name="Simmons B.A."/>
            <person name="Magnuson J.K."/>
            <person name="Chen J."/>
            <person name="Drula E."/>
            <person name="Henrissat B."/>
            <person name="Wiebenga A."/>
            <person name="Lubbers R.J."/>
            <person name="Gomes A.C."/>
            <person name="Makela M.R."/>
            <person name="Stajich J."/>
            <person name="Grigoriev I.V."/>
            <person name="Mortensen U.H."/>
            <person name="De vries R.P."/>
            <person name="Baker S.E."/>
            <person name="Andersen M.R."/>
        </authorList>
    </citation>
    <scope>NUCLEOTIDE SEQUENCE [LARGE SCALE GENOMIC DNA]</scope>
    <source>
        <strain evidence="10 11">CBS 600.67</strain>
    </source>
</reference>
<dbReference type="PANTHER" id="PTHR48022">
    <property type="entry name" value="PLASTIDIC GLUCOSE TRANSPORTER 4"/>
    <property type="match status" value="1"/>
</dbReference>
<dbReference type="Proteomes" id="UP001610335">
    <property type="component" value="Unassembled WGS sequence"/>
</dbReference>
<dbReference type="PROSITE" id="PS00216">
    <property type="entry name" value="SUGAR_TRANSPORT_1"/>
    <property type="match status" value="1"/>
</dbReference>